<dbReference type="EMBL" id="JAGSND010000005">
    <property type="protein sequence ID" value="MBR0598166.1"/>
    <property type="molecule type" value="Genomic_DNA"/>
</dbReference>
<dbReference type="SUPFAM" id="SSF56784">
    <property type="entry name" value="HAD-like"/>
    <property type="match status" value="1"/>
</dbReference>
<keyword evidence="2" id="KW-1185">Reference proteome</keyword>
<dbReference type="Gene3D" id="1.10.150.240">
    <property type="entry name" value="Putative phosphatase, domain 2"/>
    <property type="match status" value="1"/>
</dbReference>
<dbReference type="InterPro" id="IPR052550">
    <property type="entry name" value="Pyrimidine_5'-ntase_YjjG"/>
</dbReference>
<dbReference type="Gene3D" id="3.40.50.1000">
    <property type="entry name" value="HAD superfamily/HAD-like"/>
    <property type="match status" value="1"/>
</dbReference>
<dbReference type="RefSeq" id="WP_227018290.1">
    <property type="nucleotide sequence ID" value="NZ_JAGSND010000005.1"/>
</dbReference>
<dbReference type="NCBIfam" id="TIGR01509">
    <property type="entry name" value="HAD-SF-IA-v3"/>
    <property type="match status" value="1"/>
</dbReference>
<dbReference type="InterPro" id="IPR011951">
    <property type="entry name" value="HAD-SF_hydro_IA_YjjG/PynA"/>
</dbReference>
<dbReference type="Proteomes" id="UP000675664">
    <property type="component" value="Unassembled WGS sequence"/>
</dbReference>
<dbReference type="GO" id="GO:0008253">
    <property type="term" value="F:5'-nucleotidase activity"/>
    <property type="evidence" value="ECO:0007669"/>
    <property type="project" value="InterPro"/>
</dbReference>
<dbReference type="SFLD" id="SFLDS00003">
    <property type="entry name" value="Haloacid_Dehalogenase"/>
    <property type="match status" value="1"/>
</dbReference>
<dbReference type="NCBIfam" id="TIGR02254">
    <property type="entry name" value="YjjG_YfnB"/>
    <property type="match status" value="1"/>
</dbReference>
<gene>
    <name evidence="1" type="ORF">KCX82_09800</name>
</gene>
<dbReference type="NCBIfam" id="TIGR01549">
    <property type="entry name" value="HAD-SF-IA-v1"/>
    <property type="match status" value="1"/>
</dbReference>
<dbReference type="NCBIfam" id="NF006976">
    <property type="entry name" value="PRK09449.1"/>
    <property type="match status" value="1"/>
</dbReference>
<dbReference type="Pfam" id="PF00702">
    <property type="entry name" value="Hydrolase"/>
    <property type="match status" value="1"/>
</dbReference>
<dbReference type="InterPro" id="IPR023198">
    <property type="entry name" value="PGP-like_dom2"/>
</dbReference>
<comment type="caution">
    <text evidence="1">The sequence shown here is derived from an EMBL/GenBank/DDBJ whole genome shotgun (WGS) entry which is preliminary data.</text>
</comment>
<organism evidence="1 2">
    <name type="scientific">Sinanaerobacter chloroacetimidivorans</name>
    <dbReference type="NCBI Taxonomy" id="2818044"/>
    <lineage>
        <taxon>Bacteria</taxon>
        <taxon>Bacillati</taxon>
        <taxon>Bacillota</taxon>
        <taxon>Clostridia</taxon>
        <taxon>Peptostreptococcales</taxon>
        <taxon>Anaerovoracaceae</taxon>
        <taxon>Sinanaerobacter</taxon>
    </lineage>
</organism>
<protein>
    <submittedName>
        <fullName evidence="1">YjjG family noncanonical pyrimidine nucleotidase</fullName>
    </submittedName>
</protein>
<dbReference type="CDD" id="cd04305">
    <property type="entry name" value="HAD_Neu5Ac-Pase_like"/>
    <property type="match status" value="1"/>
</dbReference>
<dbReference type="PRINTS" id="PR00413">
    <property type="entry name" value="HADHALOGNASE"/>
</dbReference>
<dbReference type="AlphaFoldDB" id="A0A8J8B1Y3"/>
<dbReference type="InterPro" id="IPR036412">
    <property type="entry name" value="HAD-like_sf"/>
</dbReference>
<reference evidence="1" key="2">
    <citation type="submission" date="2021-04" db="EMBL/GenBank/DDBJ databases">
        <authorList>
            <person name="Liu J."/>
        </authorList>
    </citation>
    <scope>NUCLEOTIDE SEQUENCE</scope>
    <source>
        <strain evidence="1">BAD-6</strain>
    </source>
</reference>
<evidence type="ECO:0000313" key="2">
    <source>
        <dbReference type="Proteomes" id="UP000675664"/>
    </source>
</evidence>
<evidence type="ECO:0000313" key="1">
    <source>
        <dbReference type="EMBL" id="MBR0598166.1"/>
    </source>
</evidence>
<proteinExistence type="predicted"/>
<dbReference type="SFLD" id="SFLDG01129">
    <property type="entry name" value="C1.5:_HAD__Beta-PGM__Phosphata"/>
    <property type="match status" value="1"/>
</dbReference>
<dbReference type="PANTHER" id="PTHR47478">
    <property type="match status" value="1"/>
</dbReference>
<dbReference type="PANTHER" id="PTHR47478:SF1">
    <property type="entry name" value="PYRIMIDINE 5'-NUCLEOTIDASE YJJG"/>
    <property type="match status" value="1"/>
</dbReference>
<dbReference type="InterPro" id="IPR006439">
    <property type="entry name" value="HAD-SF_hydro_IA"/>
</dbReference>
<dbReference type="SFLD" id="SFLDG01135">
    <property type="entry name" value="C1.5.6:_HAD__Beta-PGM__Phospha"/>
    <property type="match status" value="1"/>
</dbReference>
<sequence>MKYEIIIFDADDTLFDFKKSEKIAFRDTIINFGLDYDENYHFPIYKEINNGVWKELEDGRITQYELNLIRFRRLTERMKFDGLQSDLDSSAIADFYKKRLSQAAHLYDDSITLIEGLCKDYRLLILSNGLKEIQENRIRNSAIAKYFDNIVISEEVGVSKPDPRIFAIALNEIGCTNKEKILMVGDSLSSDIQGGINFGIDTCWFNPNKATNDTKVKPTYEISSLTEVRNVLLK</sequence>
<accession>A0A8J8B1Y3</accession>
<reference evidence="1" key="1">
    <citation type="submission" date="2021-04" db="EMBL/GenBank/DDBJ databases">
        <title>Sinoanaerobacter chloroacetimidivorans sp. nov., an obligate anaerobic bacterium isolated from anaerobic sludge.</title>
        <authorList>
            <person name="Bao Y."/>
        </authorList>
    </citation>
    <scope>NUCLEOTIDE SEQUENCE</scope>
    <source>
        <strain evidence="1">BAD-6</strain>
    </source>
</reference>
<dbReference type="InterPro" id="IPR023214">
    <property type="entry name" value="HAD_sf"/>
</dbReference>
<name>A0A8J8B1Y3_9FIRM</name>